<dbReference type="PANTHER" id="PTHR43037">
    <property type="entry name" value="UNNAMED PRODUCT-RELATED"/>
    <property type="match status" value="1"/>
</dbReference>
<dbReference type="Gene3D" id="3.40.50.1820">
    <property type="entry name" value="alpha/beta hydrolase"/>
    <property type="match status" value="1"/>
</dbReference>
<organism evidence="3 4">
    <name type="scientific">Streptomyces misionensis</name>
    <dbReference type="NCBI Taxonomy" id="67331"/>
    <lineage>
        <taxon>Bacteria</taxon>
        <taxon>Bacillati</taxon>
        <taxon>Actinomycetota</taxon>
        <taxon>Actinomycetes</taxon>
        <taxon>Kitasatosporales</taxon>
        <taxon>Streptomycetaceae</taxon>
        <taxon>Streptomyces</taxon>
    </lineage>
</organism>
<dbReference type="PANTHER" id="PTHR43037:SF5">
    <property type="entry name" value="FERULOYL ESTERASE"/>
    <property type="match status" value="1"/>
</dbReference>
<protein>
    <submittedName>
        <fullName evidence="3">Predicted esterase</fullName>
    </submittedName>
</protein>
<dbReference type="EMBL" id="FNTD01000004">
    <property type="protein sequence ID" value="SEE21328.1"/>
    <property type="molecule type" value="Genomic_DNA"/>
</dbReference>
<dbReference type="Proteomes" id="UP000182375">
    <property type="component" value="Unassembled WGS sequence"/>
</dbReference>
<evidence type="ECO:0000313" key="3">
    <source>
        <dbReference type="EMBL" id="SEE21328.1"/>
    </source>
</evidence>
<keyword evidence="1" id="KW-0732">Signal</keyword>
<dbReference type="InterPro" id="IPR029058">
    <property type="entry name" value="AB_hydrolase_fold"/>
</dbReference>
<name>A0A1H5H272_9ACTN</name>
<evidence type="ECO:0000256" key="1">
    <source>
        <dbReference type="ARBA" id="ARBA00022729"/>
    </source>
</evidence>
<evidence type="ECO:0000256" key="2">
    <source>
        <dbReference type="ARBA" id="ARBA00022801"/>
    </source>
</evidence>
<dbReference type="GeneID" id="95516291"/>
<sequence length="253" mass="26125">MATEVVVTAGLRYGPSDKLMDVYRPTGAPGPAPVVLLWHGRGPDERDVLAPVARAAAERGVLVLVPDWRPDAPDGGRTHLMESAAFVRQRAAGLGGDPGRVALAGWSRGGKAAVGVALNPTAFGDWRPQAVVGIAGAYASAAPSTGTVPLEDLRRDGGLLPPIPVWLVHGTADPVVDVARSRELHTALGEQGWPASLAEVPTDHAGVVMTEYAPERERCLPSTAAHAVAAGALTADVLARAATTAARHSAHRS</sequence>
<reference evidence="3 4" key="1">
    <citation type="submission" date="2016-10" db="EMBL/GenBank/DDBJ databases">
        <authorList>
            <person name="de Groot N.N."/>
        </authorList>
    </citation>
    <scope>NUCLEOTIDE SEQUENCE [LARGE SCALE GENOMIC DNA]</scope>
    <source>
        <strain evidence="3 4">DSM 40306</strain>
    </source>
</reference>
<dbReference type="AlphaFoldDB" id="A0A1H5H272"/>
<keyword evidence="2" id="KW-0378">Hydrolase</keyword>
<proteinExistence type="predicted"/>
<dbReference type="RefSeq" id="WP_107409241.1">
    <property type="nucleotide sequence ID" value="NZ_FNTD01000004.1"/>
</dbReference>
<dbReference type="InterPro" id="IPR050955">
    <property type="entry name" value="Plant_Biomass_Hydrol_Est"/>
</dbReference>
<accession>A0A1H5H272</accession>
<evidence type="ECO:0000313" key="4">
    <source>
        <dbReference type="Proteomes" id="UP000182375"/>
    </source>
</evidence>
<dbReference type="STRING" id="67331.SAMN04490357_7301"/>
<dbReference type="GO" id="GO:0016787">
    <property type="term" value="F:hydrolase activity"/>
    <property type="evidence" value="ECO:0007669"/>
    <property type="project" value="UniProtKB-KW"/>
</dbReference>
<dbReference type="SUPFAM" id="SSF53474">
    <property type="entry name" value="alpha/beta-Hydrolases"/>
    <property type="match status" value="1"/>
</dbReference>
<gene>
    <name evidence="3" type="ORF">SAMN04490357_7301</name>
</gene>